<dbReference type="EMBL" id="EF507505">
    <property type="protein sequence ID" value="ABP68415.1"/>
    <property type="molecule type" value="mRNA"/>
</dbReference>
<evidence type="ECO:0000313" key="4">
    <source>
        <dbReference type="EMBL" id="ABP68415.1"/>
    </source>
</evidence>
<dbReference type="Gene3D" id="2.170.260.10">
    <property type="entry name" value="paz domain"/>
    <property type="match status" value="1"/>
</dbReference>
<comment type="similarity">
    <text evidence="1">Belongs to the argonaute family.</text>
</comment>
<dbReference type="Pfam" id="PF02170">
    <property type="entry name" value="PAZ"/>
    <property type="match status" value="1"/>
</dbReference>
<dbReference type="SUPFAM" id="SSF101690">
    <property type="entry name" value="PAZ domain"/>
    <property type="match status" value="1"/>
</dbReference>
<dbReference type="PROSITE" id="PS50821">
    <property type="entry name" value="PAZ"/>
    <property type="match status" value="1"/>
</dbReference>
<evidence type="ECO:0000256" key="1">
    <source>
        <dbReference type="RuleBase" id="RU361178"/>
    </source>
</evidence>
<evidence type="ECO:0000259" key="3">
    <source>
        <dbReference type="PROSITE" id="PS50822"/>
    </source>
</evidence>
<gene>
    <name evidence="4" type="primary">TWI10</name>
</gene>
<organism evidence="4">
    <name type="scientific">Tetrahymena thermophila</name>
    <dbReference type="NCBI Taxonomy" id="5911"/>
    <lineage>
        <taxon>Eukaryota</taxon>
        <taxon>Sar</taxon>
        <taxon>Alveolata</taxon>
        <taxon>Ciliophora</taxon>
        <taxon>Intramacronucleata</taxon>
        <taxon>Oligohymenophorea</taxon>
        <taxon>Hymenostomatida</taxon>
        <taxon>Tetrahymenina</taxon>
        <taxon>Tetrahymenidae</taxon>
        <taxon>Tetrahymena</taxon>
    </lineage>
</organism>
<accession>A4ZYY4</accession>
<proteinExistence type="evidence at transcript level"/>
<dbReference type="SMART" id="SM00950">
    <property type="entry name" value="Piwi"/>
    <property type="match status" value="1"/>
</dbReference>
<dbReference type="SUPFAM" id="SSF53098">
    <property type="entry name" value="Ribonuclease H-like"/>
    <property type="match status" value="1"/>
</dbReference>
<dbReference type="Gene3D" id="3.30.420.10">
    <property type="entry name" value="Ribonuclease H-like superfamily/Ribonuclease H"/>
    <property type="match status" value="1"/>
</dbReference>
<dbReference type="InterPro" id="IPR003165">
    <property type="entry name" value="Piwi"/>
</dbReference>
<dbReference type="Pfam" id="PF02171">
    <property type="entry name" value="Piwi"/>
    <property type="match status" value="1"/>
</dbReference>
<reference evidence="4" key="1">
    <citation type="journal article" date="2009" name="Genes Dev.">
        <title>Sequence, biogenesis, and function of diverse small RNA classes bound to the Piwi family proteins of Tetrahymena thermophila.</title>
        <authorList>
            <person name="Couvillion M.T."/>
            <person name="Lee S.R."/>
            <person name="Hogstad B."/>
            <person name="Malone C.D."/>
            <person name="Tonkin L.A."/>
            <person name="Sachidanandam R."/>
            <person name="Hannon G.J."/>
            <person name="Collins K."/>
        </authorList>
    </citation>
    <scope>NUCLEOTIDE SEQUENCE</scope>
</reference>
<dbReference type="SMART" id="SM00949">
    <property type="entry name" value="PAZ"/>
    <property type="match status" value="1"/>
</dbReference>
<dbReference type="InterPro" id="IPR036085">
    <property type="entry name" value="PAZ_dom_sf"/>
</dbReference>
<dbReference type="PROSITE" id="PS50822">
    <property type="entry name" value="PIWI"/>
    <property type="match status" value="1"/>
</dbReference>
<feature type="domain" description="Piwi" evidence="3">
    <location>
        <begin position="468"/>
        <end position="761"/>
    </location>
</feature>
<dbReference type="Gene3D" id="3.40.50.2300">
    <property type="match status" value="1"/>
</dbReference>
<dbReference type="InterPro" id="IPR003100">
    <property type="entry name" value="PAZ_dom"/>
</dbReference>
<dbReference type="PANTHER" id="PTHR22891">
    <property type="entry name" value="EUKARYOTIC TRANSLATION INITIATION FACTOR 2C"/>
    <property type="match status" value="1"/>
</dbReference>
<protein>
    <submittedName>
        <fullName evidence="4">Twi10p</fullName>
    </submittedName>
</protein>
<name>A4ZYY4_TETTH</name>
<dbReference type="InterPro" id="IPR012337">
    <property type="entry name" value="RNaseH-like_sf"/>
</dbReference>
<evidence type="ECO:0000259" key="2">
    <source>
        <dbReference type="PROSITE" id="PS50821"/>
    </source>
</evidence>
<dbReference type="InterPro" id="IPR036397">
    <property type="entry name" value="RNaseH_sf"/>
</dbReference>
<sequence>MNKLSKRPIISYDQSNQQEGSFLKQVQLRTNLFQMSNTINTKNDVQQQIIIYHYSIKIIPSTCIRVKKLLWQARELLQNVYGRNFISNQEIYSFKKVEENQKIYIEIENIIYCLKIFYRREIELNLTESNQINQNKTLQKKISSLAIQSISAIYKSVYKQFQKDILKQTGLAKNDCKQLDHYNFQCFFREQINYRANLNEAILSDQNLSSLLKDVKNQKNVEDIILGKYVRMKHQLNKLYQIQRIDYTKNPLSTFYCAKYKQNMTFQKYYKERYNLEIIDLNQPLFVVNIKKQSIQPIDQHIKYQEIYLIPEFCLIFFQLKPQKFNKIKQIQVNLRQKIYYLKFLQKLQHETGIQISKESCTVNAYALNPPKLIFQKNKKFIDLKNSKTNFNISNQILSNISFKEWIFIYPKSDANLCLQLSQQIQEQGQVLGIRIPQPTMIQMKRHNLSDGINLLENYFLVNQVPQFILSYVNFNHPRQQTFYQELKLYLYATVAIEHQHFNDDFSCHKNKNAAISSLIIQIASKLGYPLWQTHIPNQIFNKTMIIAIAVEQKTLHLNKQQQMIAVVTTISKDFTQMHSEIFFNEIQNGPISILSKIILSSIKNYVLNTKQLPDQIIIYRQGLIEPSLQIEKESIINGFRLFKEDYQPKFAYFCVSQSKKQQIFSQSDQKMDITGSVIPLVQNNQVKFEFFLCSKIIQEGFSIPTRYSCLYDDTLISQEQHWQFTYYQCFNYFNFQGALKIPAQLKYACKLLKFRKYVMEIDPSKDLKQSFYYI</sequence>
<dbReference type="AlphaFoldDB" id="A4ZYY4"/>
<feature type="domain" description="PAZ" evidence="2">
    <location>
        <begin position="207"/>
        <end position="318"/>
    </location>
</feature>
<dbReference type="GO" id="GO:0003723">
    <property type="term" value="F:RNA binding"/>
    <property type="evidence" value="ECO:0007669"/>
    <property type="project" value="InterPro"/>
</dbReference>